<dbReference type="AlphaFoldDB" id="A0A2Z6EU22"/>
<dbReference type="KEGG" id="mcys:MCB1EB_0776"/>
<evidence type="ECO:0000256" key="1">
    <source>
        <dbReference type="SAM" id="MobiDB-lite"/>
    </source>
</evidence>
<keyword evidence="3" id="KW-1185">Reference proteome</keyword>
<gene>
    <name evidence="2" type="ORF">MCB1EB_0776</name>
</gene>
<protein>
    <submittedName>
        <fullName evidence="2">Uncharacterized protein</fullName>
    </submittedName>
</protein>
<proteinExistence type="predicted"/>
<dbReference type="RefSeq" id="WP_126353871.1">
    <property type="nucleotide sequence ID" value="NZ_AP018150.1"/>
</dbReference>
<name>A0A2Z6EU22_9BURK</name>
<dbReference type="EMBL" id="AP018150">
    <property type="protein sequence ID" value="BBE08937.1"/>
    <property type="molecule type" value="Genomic_DNA"/>
</dbReference>
<reference evidence="2 3" key="1">
    <citation type="journal article" date="2018" name="Microbes Environ.">
        <title>Comparative Genomic Insights into Endofungal Lifestyles of Two Bacterial Endosymbionts, Mycoavidus cysteinexigens and Burkholderia rhizoxinica.</title>
        <authorList>
            <person name="Sharmin D."/>
            <person name="Guo Y."/>
            <person name="Nishizawa T."/>
            <person name="Ohshima S."/>
            <person name="Sato Y."/>
            <person name="Takashima Y."/>
            <person name="Narisawa K."/>
            <person name="Ohta H."/>
        </authorList>
    </citation>
    <scope>NUCLEOTIDE SEQUENCE [LARGE SCALE GENOMIC DNA]</scope>
    <source>
        <strain evidence="2 3">B1-EB</strain>
    </source>
</reference>
<dbReference type="Proteomes" id="UP000282597">
    <property type="component" value="Chromosome"/>
</dbReference>
<evidence type="ECO:0000313" key="3">
    <source>
        <dbReference type="Proteomes" id="UP000282597"/>
    </source>
</evidence>
<sequence length="149" mass="17545">MNDFLAHRIVRKIVFVGFVLLNSKAGAVAPGWESTAIALPSNAAQSMIISWDSRADDRRYEQRRYEQQRYEQQRYEQQRYERRRAERLYDEKRSQTQRDAAQRSNEKRAAERRQNAQCLNQPYWDGQQWYAQTPEALCPGTSYDAGGGY</sequence>
<accession>A0A2Z6EU22</accession>
<evidence type="ECO:0000313" key="2">
    <source>
        <dbReference type="EMBL" id="BBE08937.1"/>
    </source>
</evidence>
<feature type="region of interest" description="Disordered" evidence="1">
    <location>
        <begin position="71"/>
        <end position="114"/>
    </location>
</feature>
<organism evidence="2 3">
    <name type="scientific">Mycoavidus cysteinexigens</name>
    <dbReference type="NCBI Taxonomy" id="1553431"/>
    <lineage>
        <taxon>Bacteria</taxon>
        <taxon>Pseudomonadati</taxon>
        <taxon>Pseudomonadota</taxon>
        <taxon>Betaproteobacteria</taxon>
        <taxon>Burkholderiales</taxon>
        <taxon>Burkholderiaceae</taxon>
        <taxon>Mycoavidus</taxon>
    </lineage>
</organism>